<dbReference type="PANTHER" id="PTHR10824:SF17">
    <property type="entry name" value="ACYL-COENZYME A THIOESTERASE 6"/>
    <property type="match status" value="1"/>
</dbReference>
<dbReference type="InParanoid" id="H0ZLT9"/>
<protein>
    <submittedName>
        <fullName evidence="6">Acyl-coenzyme A thioesterase 1</fullName>
    </submittedName>
</protein>
<comment type="similarity">
    <text evidence="1">Belongs to the C/M/P thioester hydrolase family.</text>
</comment>
<evidence type="ECO:0000313" key="7">
    <source>
        <dbReference type="Proteomes" id="UP000007754"/>
    </source>
</evidence>
<feature type="domain" description="Acyl-CoA thioester hydrolase/bile acid-CoA amino acid N-acetyltransferase" evidence="4">
    <location>
        <begin position="151"/>
        <end position="277"/>
    </location>
</feature>
<evidence type="ECO:0000256" key="3">
    <source>
        <dbReference type="SAM" id="MobiDB-lite"/>
    </source>
</evidence>
<dbReference type="STRING" id="59729.ENSTGUP00000011562"/>
<dbReference type="HOGENOM" id="CLU_029849_4_0_1"/>
<keyword evidence="2" id="KW-0443">Lipid metabolism</keyword>
<dbReference type="OMA" id="LDVPYMP"/>
<feature type="region of interest" description="Disordered" evidence="3">
    <location>
        <begin position="113"/>
        <end position="134"/>
    </location>
</feature>
<evidence type="ECO:0000259" key="5">
    <source>
        <dbReference type="Pfam" id="PF08840"/>
    </source>
</evidence>
<dbReference type="GO" id="GO:0047617">
    <property type="term" value="F:fatty acyl-CoA hydrolase activity"/>
    <property type="evidence" value="ECO:0007669"/>
    <property type="project" value="TreeGrafter"/>
</dbReference>
<dbReference type="FunFam" id="3.40.50.1820:FF:000024">
    <property type="entry name" value="acyl-coenzyme A thioesterase 4"/>
    <property type="match status" value="1"/>
</dbReference>
<gene>
    <name evidence="6" type="primary">LOC100224870</name>
</gene>
<dbReference type="InterPro" id="IPR006862">
    <property type="entry name" value="Thio_Ohase/aa_AcTrfase"/>
</dbReference>
<dbReference type="Gene3D" id="2.60.40.2240">
    <property type="entry name" value="Acyl-CoA thioester hydrolase/BAAT N-terminal domain"/>
    <property type="match status" value="1"/>
</dbReference>
<evidence type="ECO:0000256" key="1">
    <source>
        <dbReference type="ARBA" id="ARBA00006538"/>
    </source>
</evidence>
<feature type="compositionally biased region" description="Basic and acidic residues" evidence="3">
    <location>
        <begin position="27"/>
        <end position="41"/>
    </location>
</feature>
<proteinExistence type="inferred from homology"/>
<dbReference type="Pfam" id="PF08840">
    <property type="entry name" value="BAAT_C"/>
    <property type="match status" value="1"/>
</dbReference>
<reference evidence="6" key="2">
    <citation type="submission" date="2025-08" db="UniProtKB">
        <authorList>
            <consortium name="Ensembl"/>
        </authorList>
    </citation>
    <scope>IDENTIFICATION</scope>
</reference>
<reference evidence="6" key="3">
    <citation type="submission" date="2025-09" db="UniProtKB">
        <authorList>
            <consortium name="Ensembl"/>
        </authorList>
    </citation>
    <scope>IDENTIFICATION</scope>
</reference>
<dbReference type="PANTHER" id="PTHR10824">
    <property type="entry name" value="ACYL-COENZYME A THIOESTERASE-RELATED"/>
    <property type="match status" value="1"/>
</dbReference>
<evidence type="ECO:0000313" key="6">
    <source>
        <dbReference type="Ensembl" id="ENSTGUP00000011562.2"/>
    </source>
</evidence>
<dbReference type="Ensembl" id="ENSTGUT00000011687.2">
    <property type="protein sequence ID" value="ENSTGUP00000011562.2"/>
    <property type="gene ID" value="ENSTGUG00000011215.2"/>
</dbReference>
<evidence type="ECO:0000259" key="4">
    <source>
        <dbReference type="Pfam" id="PF04775"/>
    </source>
</evidence>
<organism evidence="6 7">
    <name type="scientific">Taeniopygia guttata</name>
    <name type="common">Zebra finch</name>
    <name type="synonym">Poephila guttata</name>
    <dbReference type="NCBI Taxonomy" id="59729"/>
    <lineage>
        <taxon>Eukaryota</taxon>
        <taxon>Metazoa</taxon>
        <taxon>Chordata</taxon>
        <taxon>Craniata</taxon>
        <taxon>Vertebrata</taxon>
        <taxon>Euteleostomi</taxon>
        <taxon>Archelosauria</taxon>
        <taxon>Archosauria</taxon>
        <taxon>Dinosauria</taxon>
        <taxon>Saurischia</taxon>
        <taxon>Theropoda</taxon>
        <taxon>Coelurosauria</taxon>
        <taxon>Aves</taxon>
        <taxon>Neognathae</taxon>
        <taxon>Neoaves</taxon>
        <taxon>Telluraves</taxon>
        <taxon>Australaves</taxon>
        <taxon>Passeriformes</taxon>
        <taxon>Passeroidea</taxon>
        <taxon>Estrildidae</taxon>
        <taxon>Estrildinae</taxon>
        <taxon>Taeniopygia</taxon>
    </lineage>
</organism>
<dbReference type="GeneTree" id="ENSGT01010000222336"/>
<evidence type="ECO:0000256" key="2">
    <source>
        <dbReference type="ARBA" id="ARBA00022832"/>
    </source>
</evidence>
<accession>H0ZLT9</accession>
<dbReference type="InterPro" id="IPR042490">
    <property type="entry name" value="Thio_Ohase/BAAT_N"/>
</dbReference>
<reference evidence="6 7" key="1">
    <citation type="journal article" date="2010" name="Nature">
        <title>The genome of a songbird.</title>
        <authorList>
            <person name="Warren W.C."/>
            <person name="Clayton D.F."/>
            <person name="Ellegren H."/>
            <person name="Arnold A.P."/>
            <person name="Hillier L.W."/>
            <person name="Kunstner A."/>
            <person name="Searle S."/>
            <person name="White S."/>
            <person name="Vilella A.J."/>
            <person name="Fairley S."/>
            <person name="Heger A."/>
            <person name="Kong L."/>
            <person name="Ponting C.P."/>
            <person name="Jarvis E.D."/>
            <person name="Mello C.V."/>
            <person name="Minx P."/>
            <person name="Lovell P."/>
            <person name="Velho T.A."/>
            <person name="Ferris M."/>
            <person name="Balakrishnan C.N."/>
            <person name="Sinha S."/>
            <person name="Blatti C."/>
            <person name="London S.E."/>
            <person name="Li Y."/>
            <person name="Lin Y.C."/>
            <person name="George J."/>
            <person name="Sweedler J."/>
            <person name="Southey B."/>
            <person name="Gunaratne P."/>
            <person name="Watson M."/>
            <person name="Nam K."/>
            <person name="Backstrom N."/>
            <person name="Smeds L."/>
            <person name="Nabholz B."/>
            <person name="Itoh Y."/>
            <person name="Whitney O."/>
            <person name="Pfenning A.R."/>
            <person name="Howard J."/>
            <person name="Volker M."/>
            <person name="Skinner B.M."/>
            <person name="Griffin D.K."/>
            <person name="Ye L."/>
            <person name="McLaren W.M."/>
            <person name="Flicek P."/>
            <person name="Quesada V."/>
            <person name="Velasco G."/>
            <person name="Lopez-Otin C."/>
            <person name="Puente X.S."/>
            <person name="Olender T."/>
            <person name="Lancet D."/>
            <person name="Smit A.F."/>
            <person name="Hubley R."/>
            <person name="Konkel M.K."/>
            <person name="Walker J.A."/>
            <person name="Batzer M.A."/>
            <person name="Gu W."/>
            <person name="Pollock D.D."/>
            <person name="Chen L."/>
            <person name="Cheng Z."/>
            <person name="Eichler E.E."/>
            <person name="Stapley J."/>
            <person name="Slate J."/>
            <person name="Ekblom R."/>
            <person name="Birkhead T."/>
            <person name="Burke T."/>
            <person name="Burt D."/>
            <person name="Scharff C."/>
            <person name="Adam I."/>
            <person name="Richard H."/>
            <person name="Sultan M."/>
            <person name="Soldatov A."/>
            <person name="Lehrach H."/>
            <person name="Edwards S.V."/>
            <person name="Yang S.P."/>
            <person name="Li X."/>
            <person name="Graves T."/>
            <person name="Fulton L."/>
            <person name="Nelson J."/>
            <person name="Chinwalla A."/>
            <person name="Hou S."/>
            <person name="Mardis E.R."/>
            <person name="Wilson R.K."/>
        </authorList>
    </citation>
    <scope>NUCLEOTIDE SEQUENCE [LARGE SCALE GENOMIC DNA]</scope>
</reference>
<dbReference type="FunFam" id="2.60.40.2240:FF:000001">
    <property type="entry name" value="acyl-coenzyme A thioesterase 4"/>
    <property type="match status" value="1"/>
</dbReference>
<feature type="region of interest" description="Disordered" evidence="3">
    <location>
        <begin position="1"/>
        <end position="88"/>
    </location>
</feature>
<dbReference type="AlphaFoldDB" id="H0ZLT9"/>
<dbReference type="GO" id="GO:0006637">
    <property type="term" value="P:acyl-CoA metabolic process"/>
    <property type="evidence" value="ECO:0007669"/>
    <property type="project" value="TreeGrafter"/>
</dbReference>
<dbReference type="InterPro" id="IPR029058">
    <property type="entry name" value="AB_hydrolase_fold"/>
</dbReference>
<dbReference type="SUPFAM" id="SSF53474">
    <property type="entry name" value="alpha/beta-Hydrolases"/>
    <property type="match status" value="1"/>
</dbReference>
<feature type="compositionally biased region" description="Low complexity" evidence="3">
    <location>
        <begin position="113"/>
        <end position="125"/>
    </location>
</feature>
<dbReference type="Pfam" id="PF04775">
    <property type="entry name" value="Bile_Hydr_Trans"/>
    <property type="match status" value="1"/>
</dbReference>
<dbReference type="Gene3D" id="3.40.50.1820">
    <property type="entry name" value="alpha/beta hydrolase"/>
    <property type="match status" value="1"/>
</dbReference>
<keyword evidence="7" id="KW-1185">Reference proteome</keyword>
<keyword evidence="2" id="KW-0276">Fatty acid metabolism</keyword>
<name>H0ZLT9_TAEGU</name>
<sequence>MKPPTAGEGSGGEDRRGGEEAGMQGSREARKPADSQEESRRAGQGTCRPAPPRRACQRHSRPEPGPSSARICLRNRPQGRERPGAMGQVSARSLFRASSSAWQGRLPWLGAAPAAPRGRSPAWSPGTAPARGLSSVAPSIRLSPAARSLFDEPLAIAVQGLGPRQQVTLRTSLRDETGELFQASAHYQAGDDGELDLARCPALPGGSFSGLEPMGLLWAMQPQKPFWRLVKRDVQSPFLLQLEVFEGHGERRGRLLAQAQHERAFLRDGVRRVPVREGRIRATLFLPTGSGPFPGIIDLYGAGGGLPEYRACLLANHGFAVLALAFYSYEDLPKAMKEFHLEYFEEAVNYMLQHTQVKGPGIGLLGHSKGGDLCVSMASFLKGITATALINGSVANVGAVLRYKDIIIPPLGINPKRIKVGKSGIADIIDALNSPLEGPDQQSFIPLEKAECCFLFIVGQDDHNWKSEFFAVEGSKRLQAHGKEKPEIVCYPGAGHYIEPPFFPMCAASMHSLLGKPVMWGGEPKAHCEAQIDAWQQIQAFFRKHLTGKPSGTSSKL</sequence>
<dbReference type="GO" id="GO:0006631">
    <property type="term" value="P:fatty acid metabolic process"/>
    <property type="evidence" value="ECO:0007669"/>
    <property type="project" value="UniProtKB-KW"/>
</dbReference>
<dbReference type="InterPro" id="IPR014940">
    <property type="entry name" value="BAAT_C"/>
</dbReference>
<dbReference type="Proteomes" id="UP000007754">
    <property type="component" value="Chromosome 5"/>
</dbReference>
<feature type="domain" description="BAAT/Acyl-CoA thioester hydrolase C-terminal" evidence="5">
    <location>
        <begin position="340"/>
        <end position="547"/>
    </location>
</feature>